<dbReference type="GO" id="GO:0046872">
    <property type="term" value="F:metal ion binding"/>
    <property type="evidence" value="ECO:0007669"/>
    <property type="project" value="UniProtKB-KW"/>
</dbReference>
<dbReference type="AlphaFoldDB" id="A0A9N9HS56"/>
<dbReference type="OrthoDB" id="2420899at2759"/>
<keyword evidence="6" id="KW-1185">Reference proteome</keyword>
<evidence type="ECO:0000256" key="4">
    <source>
        <dbReference type="ARBA" id="ARBA00023004"/>
    </source>
</evidence>
<dbReference type="InterPro" id="IPR004294">
    <property type="entry name" value="Carotenoid_Oase"/>
</dbReference>
<evidence type="ECO:0000313" key="5">
    <source>
        <dbReference type="EMBL" id="CAG8703368.1"/>
    </source>
</evidence>
<dbReference type="GO" id="GO:0016702">
    <property type="term" value="F:oxidoreductase activity, acting on single donors with incorporation of molecular oxygen, incorporation of two atoms of oxygen"/>
    <property type="evidence" value="ECO:0007669"/>
    <property type="project" value="InterPro"/>
</dbReference>
<comment type="caution">
    <text evidence="5">The sequence shown here is derived from an EMBL/GenBank/DDBJ whole genome shotgun (WGS) entry which is preliminary data.</text>
</comment>
<evidence type="ECO:0000256" key="2">
    <source>
        <dbReference type="ARBA" id="ARBA00006787"/>
    </source>
</evidence>
<dbReference type="EMBL" id="CAJVPV010017633">
    <property type="protein sequence ID" value="CAG8703368.1"/>
    <property type="molecule type" value="Genomic_DNA"/>
</dbReference>
<keyword evidence="4" id="KW-0408">Iron</keyword>
<gene>
    <name evidence="5" type="ORF">AMORRO_LOCUS12257</name>
</gene>
<organism evidence="5 6">
    <name type="scientific">Acaulospora morrowiae</name>
    <dbReference type="NCBI Taxonomy" id="94023"/>
    <lineage>
        <taxon>Eukaryota</taxon>
        <taxon>Fungi</taxon>
        <taxon>Fungi incertae sedis</taxon>
        <taxon>Mucoromycota</taxon>
        <taxon>Glomeromycotina</taxon>
        <taxon>Glomeromycetes</taxon>
        <taxon>Diversisporales</taxon>
        <taxon>Acaulosporaceae</taxon>
        <taxon>Acaulospora</taxon>
    </lineage>
</organism>
<name>A0A9N9HS56_9GLOM</name>
<proteinExistence type="inferred from homology"/>
<comment type="similarity">
    <text evidence="2">Belongs to the carotenoid oxygenase family.</text>
</comment>
<dbReference type="Proteomes" id="UP000789342">
    <property type="component" value="Unassembled WGS sequence"/>
</dbReference>
<evidence type="ECO:0000256" key="1">
    <source>
        <dbReference type="ARBA" id="ARBA00001954"/>
    </source>
</evidence>
<dbReference type="Pfam" id="PF03055">
    <property type="entry name" value="RPE65"/>
    <property type="match status" value="1"/>
</dbReference>
<comment type="cofactor">
    <cofactor evidence="1">
        <name>Fe(2+)</name>
        <dbReference type="ChEBI" id="CHEBI:29033"/>
    </cofactor>
</comment>
<accession>A0A9N9HS56</accession>
<evidence type="ECO:0000313" key="6">
    <source>
        <dbReference type="Proteomes" id="UP000789342"/>
    </source>
</evidence>
<protein>
    <submittedName>
        <fullName evidence="5">4685_t:CDS:1</fullName>
    </submittedName>
</protein>
<keyword evidence="3" id="KW-0479">Metal-binding</keyword>
<sequence length="219" mass="24674">MAEYRSRLVELTNYSDPPKIITDDGVVQVEIFSSEKESLYRKGFTNTKETTDPVDLTITGNLPEWLSGELFTVGPGTFDIKYNKMIEVEGGYETGSLTFSVGHWFDGLPLVNRFVLDGKENKVNYRSRLTSKVFESKIRDHHGILTRHPYSLFKTHANQTPLSKFLGKKRTNKPGMEPCAASINVNFPLNTPGEKPKVYCQNHSSQIVSLDANDLTPIQ</sequence>
<evidence type="ECO:0000256" key="3">
    <source>
        <dbReference type="ARBA" id="ARBA00022723"/>
    </source>
</evidence>
<reference evidence="5" key="1">
    <citation type="submission" date="2021-06" db="EMBL/GenBank/DDBJ databases">
        <authorList>
            <person name="Kallberg Y."/>
            <person name="Tangrot J."/>
            <person name="Rosling A."/>
        </authorList>
    </citation>
    <scope>NUCLEOTIDE SEQUENCE</scope>
    <source>
        <strain evidence="5">CL551</strain>
    </source>
</reference>
<feature type="non-terminal residue" evidence="5">
    <location>
        <position position="1"/>
    </location>
</feature>